<accession>A0ABR2VZG1</accession>
<keyword evidence="2" id="KW-1185">Reference proteome</keyword>
<dbReference type="PANTHER" id="PTHR31606">
    <property type="entry name" value="WW DOMAIN BINDING PROTEIN 2, ISOFORM E"/>
    <property type="match status" value="1"/>
</dbReference>
<dbReference type="Proteomes" id="UP001479436">
    <property type="component" value="Unassembled WGS sequence"/>
</dbReference>
<dbReference type="SUPFAM" id="SSF50729">
    <property type="entry name" value="PH domain-like"/>
    <property type="match status" value="1"/>
</dbReference>
<sequence length="182" mass="20506">MSINSIGVAWNDVIPSFPLHPGETVIFLVPSVDVDVEGILSLQENRKQTLTGKGALFLTNSRIIFINNNREPTVSFTTFSMDIPRVRNPEFKQPFWGANAFHCNVLIQASEPIRVKFSFNEGGAFDFWRNWAETARNYSSRQQEYVQPPPLYEEATANVSPVANTDHILNHNSSPNAPPPYQ</sequence>
<gene>
    <name evidence="1" type="ORF">K7432_008464</name>
</gene>
<dbReference type="InterPro" id="IPR044852">
    <property type="entry name" value="WBP2-like"/>
</dbReference>
<evidence type="ECO:0000313" key="2">
    <source>
        <dbReference type="Proteomes" id="UP001479436"/>
    </source>
</evidence>
<protein>
    <recommendedName>
        <fullName evidence="3">GRAM domain-containing protein</fullName>
    </recommendedName>
</protein>
<name>A0ABR2VZG1_9FUNG</name>
<dbReference type="Gene3D" id="2.30.29.30">
    <property type="entry name" value="Pleckstrin-homology domain (PH domain)/Phosphotyrosine-binding domain (PTB)"/>
    <property type="match status" value="1"/>
</dbReference>
<organism evidence="1 2">
    <name type="scientific">Basidiobolus ranarum</name>
    <dbReference type="NCBI Taxonomy" id="34480"/>
    <lineage>
        <taxon>Eukaryota</taxon>
        <taxon>Fungi</taxon>
        <taxon>Fungi incertae sedis</taxon>
        <taxon>Zoopagomycota</taxon>
        <taxon>Entomophthoromycotina</taxon>
        <taxon>Basidiobolomycetes</taxon>
        <taxon>Basidiobolales</taxon>
        <taxon>Basidiobolaceae</taxon>
        <taxon>Basidiobolus</taxon>
    </lineage>
</organism>
<comment type="caution">
    <text evidence="1">The sequence shown here is derived from an EMBL/GenBank/DDBJ whole genome shotgun (WGS) entry which is preliminary data.</text>
</comment>
<evidence type="ECO:0008006" key="3">
    <source>
        <dbReference type="Google" id="ProtNLM"/>
    </source>
</evidence>
<proteinExistence type="predicted"/>
<dbReference type="InterPro" id="IPR011993">
    <property type="entry name" value="PH-like_dom_sf"/>
</dbReference>
<dbReference type="PANTHER" id="PTHR31606:SF1">
    <property type="entry name" value="WW DOMAIN BINDING PROTEIN 2, ISOFORM E"/>
    <property type="match status" value="1"/>
</dbReference>
<evidence type="ECO:0000313" key="1">
    <source>
        <dbReference type="EMBL" id="KAK9710374.1"/>
    </source>
</evidence>
<reference evidence="1 2" key="1">
    <citation type="submission" date="2023-04" db="EMBL/GenBank/DDBJ databases">
        <title>Genome of Basidiobolus ranarum AG-B5.</title>
        <authorList>
            <person name="Stajich J.E."/>
            <person name="Carter-House D."/>
            <person name="Gryganskyi A."/>
        </authorList>
    </citation>
    <scope>NUCLEOTIDE SEQUENCE [LARGE SCALE GENOMIC DNA]</scope>
    <source>
        <strain evidence="1 2">AG-B5</strain>
    </source>
</reference>
<dbReference type="EMBL" id="JASJQH010007347">
    <property type="protein sequence ID" value="KAK9710374.1"/>
    <property type="molecule type" value="Genomic_DNA"/>
</dbReference>